<comment type="caution">
    <text evidence="2">The sequence shown here is derived from an EMBL/GenBank/DDBJ whole genome shotgun (WGS) entry which is preliminary data.</text>
</comment>
<gene>
    <name evidence="2" type="ORF">GCM10022261_28330</name>
</gene>
<protein>
    <submittedName>
        <fullName evidence="2">Uncharacterized protein</fullName>
    </submittedName>
</protein>
<dbReference type="EMBL" id="BAABAZ010000012">
    <property type="protein sequence ID" value="GAA4285302.1"/>
    <property type="molecule type" value="Genomic_DNA"/>
</dbReference>
<keyword evidence="1" id="KW-0175">Coiled coil</keyword>
<accession>A0ABP8EMX8</accession>
<reference evidence="3" key="1">
    <citation type="journal article" date="2019" name="Int. J. Syst. Evol. Microbiol.">
        <title>The Global Catalogue of Microorganisms (GCM) 10K type strain sequencing project: providing services to taxonomists for standard genome sequencing and annotation.</title>
        <authorList>
            <consortium name="The Broad Institute Genomics Platform"/>
            <consortium name="The Broad Institute Genome Sequencing Center for Infectious Disease"/>
            <person name="Wu L."/>
            <person name="Ma J."/>
        </authorList>
    </citation>
    <scope>NUCLEOTIDE SEQUENCE [LARGE SCALE GENOMIC DNA]</scope>
    <source>
        <strain evidence="3">JCM 17458</strain>
    </source>
</reference>
<feature type="coiled-coil region" evidence="1">
    <location>
        <begin position="1"/>
        <end position="28"/>
    </location>
</feature>
<evidence type="ECO:0000313" key="3">
    <source>
        <dbReference type="Proteomes" id="UP001501586"/>
    </source>
</evidence>
<evidence type="ECO:0000313" key="2">
    <source>
        <dbReference type="EMBL" id="GAA4285302.1"/>
    </source>
</evidence>
<organism evidence="2 3">
    <name type="scientific">Brevibacterium daeguense</name>
    <dbReference type="NCBI Taxonomy" id="909936"/>
    <lineage>
        <taxon>Bacteria</taxon>
        <taxon>Bacillati</taxon>
        <taxon>Actinomycetota</taxon>
        <taxon>Actinomycetes</taxon>
        <taxon>Micrococcales</taxon>
        <taxon>Brevibacteriaceae</taxon>
        <taxon>Brevibacterium</taxon>
    </lineage>
</organism>
<dbReference type="Proteomes" id="UP001501586">
    <property type="component" value="Unassembled WGS sequence"/>
</dbReference>
<proteinExistence type="predicted"/>
<dbReference type="RefSeq" id="WP_236863095.1">
    <property type="nucleotide sequence ID" value="NZ_BAABAZ010000012.1"/>
</dbReference>
<keyword evidence="3" id="KW-1185">Reference proteome</keyword>
<sequence length="76" mass="8429">MSHFEDELQKHTAALRALISEARREENDLAVDSLIGELEGLIGLAERNDVDTEEMQRVLQVETGAIPVIEVGDDRA</sequence>
<evidence type="ECO:0000256" key="1">
    <source>
        <dbReference type="SAM" id="Coils"/>
    </source>
</evidence>
<name>A0ABP8EMX8_9MICO</name>